<gene>
    <name evidence="3" type="ORF">C7I55_15820</name>
</gene>
<name>A0A2P7QLF8_9SPHN</name>
<evidence type="ECO:0000256" key="1">
    <source>
        <dbReference type="SAM" id="MobiDB-lite"/>
    </source>
</evidence>
<evidence type="ECO:0000313" key="4">
    <source>
        <dbReference type="Proteomes" id="UP000241167"/>
    </source>
</evidence>
<accession>A0A2P7QLF8</accession>
<dbReference type="Proteomes" id="UP000241167">
    <property type="component" value="Unassembled WGS sequence"/>
</dbReference>
<feature type="transmembrane region" description="Helical" evidence="2">
    <location>
        <begin position="79"/>
        <end position="97"/>
    </location>
</feature>
<evidence type="ECO:0000256" key="2">
    <source>
        <dbReference type="SAM" id="Phobius"/>
    </source>
</evidence>
<feature type="transmembrane region" description="Helical" evidence="2">
    <location>
        <begin position="51"/>
        <end position="73"/>
    </location>
</feature>
<keyword evidence="2" id="KW-1133">Transmembrane helix</keyword>
<feature type="transmembrane region" description="Helical" evidence="2">
    <location>
        <begin position="149"/>
        <end position="173"/>
    </location>
</feature>
<comment type="caution">
    <text evidence="3">The sequence shown here is derived from an EMBL/GenBank/DDBJ whole genome shotgun (WGS) entry which is preliminary data.</text>
</comment>
<protein>
    <submittedName>
        <fullName evidence="3">Uncharacterized protein</fullName>
    </submittedName>
</protein>
<keyword evidence="4" id="KW-1185">Reference proteome</keyword>
<sequence>MGILSLFGTGMALQFEKQGETYVYRANGRGPARPVTKAEHDRFVRRGGIDFLLHCAAFGLCVIAAAMITAHWFPDGGEPGGFVLMGILLVAIVYALYRSLHWWMLAPERTLADRTPVAPARPGARPKPRRRFTPPSSAYADQPRQGGCLLLLGFALAELVGGLAAGFGAYTALDALVRLVLPGGGAPAVAPIGAFLAGLVTVFLIDRWCKRRTGTSILDEIPYIP</sequence>
<keyword evidence="2" id="KW-0472">Membrane</keyword>
<feature type="transmembrane region" description="Helical" evidence="2">
    <location>
        <begin position="185"/>
        <end position="205"/>
    </location>
</feature>
<keyword evidence="2" id="KW-0812">Transmembrane</keyword>
<dbReference type="AlphaFoldDB" id="A0A2P7QLF8"/>
<dbReference type="OrthoDB" id="7575429at2"/>
<feature type="region of interest" description="Disordered" evidence="1">
    <location>
        <begin position="115"/>
        <end position="141"/>
    </location>
</feature>
<organism evidence="3 4">
    <name type="scientific">Allosphingosinicella deserti</name>
    <dbReference type="NCBI Taxonomy" id="2116704"/>
    <lineage>
        <taxon>Bacteria</taxon>
        <taxon>Pseudomonadati</taxon>
        <taxon>Pseudomonadota</taxon>
        <taxon>Alphaproteobacteria</taxon>
        <taxon>Sphingomonadales</taxon>
        <taxon>Sphingomonadaceae</taxon>
        <taxon>Allosphingosinicella</taxon>
    </lineage>
</organism>
<dbReference type="RefSeq" id="WP_106513990.1">
    <property type="nucleotide sequence ID" value="NZ_PXYI01000005.1"/>
</dbReference>
<proteinExistence type="predicted"/>
<dbReference type="EMBL" id="PXYI01000005">
    <property type="protein sequence ID" value="PSJ38796.1"/>
    <property type="molecule type" value="Genomic_DNA"/>
</dbReference>
<evidence type="ECO:0000313" key="3">
    <source>
        <dbReference type="EMBL" id="PSJ38796.1"/>
    </source>
</evidence>
<reference evidence="3 4" key="1">
    <citation type="submission" date="2018-03" db="EMBL/GenBank/DDBJ databases">
        <title>The draft genome of Sphingosinicella sp. GL-C-18.</title>
        <authorList>
            <person name="Liu L."/>
            <person name="Li L."/>
            <person name="Liang L."/>
            <person name="Zhang X."/>
            <person name="Wang T."/>
        </authorList>
    </citation>
    <scope>NUCLEOTIDE SEQUENCE [LARGE SCALE GENOMIC DNA]</scope>
    <source>
        <strain evidence="3 4">GL-C-18</strain>
    </source>
</reference>